<reference evidence="3" key="1">
    <citation type="journal article" date="2019" name="Int. J. Syst. Evol. Microbiol.">
        <title>The Global Catalogue of Microorganisms (GCM) 10K type strain sequencing project: providing services to taxonomists for standard genome sequencing and annotation.</title>
        <authorList>
            <consortium name="The Broad Institute Genomics Platform"/>
            <consortium name="The Broad Institute Genome Sequencing Center for Infectious Disease"/>
            <person name="Wu L."/>
            <person name="Ma J."/>
        </authorList>
    </citation>
    <scope>NUCLEOTIDE SEQUENCE [LARGE SCALE GENOMIC DNA]</scope>
    <source>
        <strain evidence="3">WLHS5</strain>
    </source>
</reference>
<dbReference type="EMBL" id="JBHTCJ010000001">
    <property type="protein sequence ID" value="MFC7340399.1"/>
    <property type="molecule type" value="Genomic_DNA"/>
</dbReference>
<feature type="compositionally biased region" description="Basic residues" evidence="1">
    <location>
        <begin position="12"/>
        <end position="22"/>
    </location>
</feature>
<name>A0ABW2LG82_9PSEU</name>
<evidence type="ECO:0000313" key="3">
    <source>
        <dbReference type="Proteomes" id="UP001596504"/>
    </source>
</evidence>
<evidence type="ECO:0000256" key="1">
    <source>
        <dbReference type="SAM" id="MobiDB-lite"/>
    </source>
</evidence>
<comment type="caution">
    <text evidence="2">The sequence shown here is derived from an EMBL/GenBank/DDBJ whole genome shotgun (WGS) entry which is preliminary data.</text>
</comment>
<gene>
    <name evidence="2" type="ORF">ACFQRI_03165</name>
</gene>
<organism evidence="2 3">
    <name type="scientific">Saccharopolyspora griseoalba</name>
    <dbReference type="NCBI Taxonomy" id="1431848"/>
    <lineage>
        <taxon>Bacteria</taxon>
        <taxon>Bacillati</taxon>
        <taxon>Actinomycetota</taxon>
        <taxon>Actinomycetes</taxon>
        <taxon>Pseudonocardiales</taxon>
        <taxon>Pseudonocardiaceae</taxon>
        <taxon>Saccharopolyspora</taxon>
    </lineage>
</organism>
<sequence>MPTTSSGGGQRTRSRSTTKRRRSSESANAPESQAKAESPARTSIPVPYVTAQLHTLQIPFPGLPGRENLTSTAAAVRDQLPSRNQLLFYGGLTAAAALSVIEWPVAAAIGIGTAVVQRSAQHDDEA</sequence>
<keyword evidence="3" id="KW-1185">Reference proteome</keyword>
<feature type="compositionally biased region" description="Gly residues" evidence="1">
    <location>
        <begin position="1"/>
        <end position="10"/>
    </location>
</feature>
<accession>A0ABW2LG82</accession>
<proteinExistence type="predicted"/>
<protein>
    <submittedName>
        <fullName evidence="2">Uncharacterized protein</fullName>
    </submittedName>
</protein>
<evidence type="ECO:0000313" key="2">
    <source>
        <dbReference type="EMBL" id="MFC7340399.1"/>
    </source>
</evidence>
<dbReference type="RefSeq" id="WP_380664170.1">
    <property type="nucleotide sequence ID" value="NZ_JBHTCJ010000001.1"/>
</dbReference>
<feature type="region of interest" description="Disordered" evidence="1">
    <location>
        <begin position="1"/>
        <end position="43"/>
    </location>
</feature>
<dbReference type="Proteomes" id="UP001596504">
    <property type="component" value="Unassembled WGS sequence"/>
</dbReference>